<evidence type="ECO:0000313" key="1">
    <source>
        <dbReference type="EMBL" id="NGQ93015.1"/>
    </source>
</evidence>
<comment type="caution">
    <text evidence="1">The sequence shown here is derived from an EMBL/GenBank/DDBJ whole genome shotgun (WGS) entry which is preliminary data.</text>
</comment>
<dbReference type="Proteomes" id="UP000474758">
    <property type="component" value="Unassembled WGS sequence"/>
</dbReference>
<dbReference type="EMBL" id="JAALFE010000028">
    <property type="protein sequence ID" value="NGQ93015.1"/>
    <property type="molecule type" value="Genomic_DNA"/>
</dbReference>
<protein>
    <submittedName>
        <fullName evidence="1">Uncharacterized protein</fullName>
    </submittedName>
</protein>
<proteinExistence type="predicted"/>
<accession>A0A6M1U8Q7</accession>
<sequence>MTATPHMASIWTDLFQSILAPSPQLRWKDDGPGLGRDAKSAYSSLLGRYTARAYLTAFEGVRVMVPLDLAKRWLQSTPFQIRKDPSGNGLEADWVGLDAHGLVIVEAKGSHDKGSRAWRGPSGIPSALQSAIGQTERTAVFVRASNRKLPSKRWAIASRWGTQENGRDPTLIAWDPEDGKLDGEDYKSLERILLQADMQAVAAGMRYTGEHGAFGIIGDTGRTPTIEEGAGVRLIVGGRRIEPGLAVILGPFGAMPIRSANDLPRIRQAREFTPNIALASLSTNFIQSVCKGEPPVEDPLHTEDRAASQGGLTVIWPHEKEEVQIDE</sequence>
<keyword evidence="2" id="KW-1185">Reference proteome</keyword>
<reference evidence="1 2" key="1">
    <citation type="submission" date="2020-02" db="EMBL/GenBank/DDBJ databases">
        <title>Rhodobacter translucens sp. nov., a novel bacterium isolated from activated sludge.</title>
        <authorList>
            <person name="Liu J."/>
        </authorList>
    </citation>
    <scope>NUCLEOTIDE SEQUENCE [LARGE SCALE GENOMIC DNA]</scope>
    <source>
        <strain evidence="1 2">HX-7-19</strain>
    </source>
</reference>
<dbReference type="AlphaFoldDB" id="A0A6M1U8Q7"/>
<gene>
    <name evidence="1" type="ORF">G5V65_19155</name>
</gene>
<evidence type="ECO:0000313" key="2">
    <source>
        <dbReference type="Proteomes" id="UP000474758"/>
    </source>
</evidence>
<name>A0A6M1U8Q7_9RHOB</name>
<organism evidence="1 2">
    <name type="scientific">Paragemmobacter kunshanensis</name>
    <dbReference type="NCBI Taxonomy" id="2583234"/>
    <lineage>
        <taxon>Bacteria</taxon>
        <taxon>Pseudomonadati</taxon>
        <taxon>Pseudomonadota</taxon>
        <taxon>Alphaproteobacteria</taxon>
        <taxon>Rhodobacterales</taxon>
        <taxon>Paracoccaceae</taxon>
        <taxon>Paragemmobacter</taxon>
    </lineage>
</organism>